<dbReference type="Proteomes" id="UP000783686">
    <property type="component" value="Unassembled WGS sequence"/>
</dbReference>
<proteinExistence type="predicted"/>
<dbReference type="PANTHER" id="PTHR31389:SF4">
    <property type="entry name" value="LD39211P"/>
    <property type="match status" value="1"/>
</dbReference>
<dbReference type="PANTHER" id="PTHR31389">
    <property type="entry name" value="LD39211P"/>
    <property type="match status" value="1"/>
</dbReference>
<protein>
    <submittedName>
        <fullName evidence="1">Uncharacterized protein</fullName>
    </submittedName>
</protein>
<evidence type="ECO:0000313" key="2">
    <source>
        <dbReference type="Proteomes" id="UP000614601"/>
    </source>
</evidence>
<dbReference type="EMBL" id="CAJFCW020000005">
    <property type="protein sequence ID" value="CAG9117504.1"/>
    <property type="molecule type" value="Genomic_DNA"/>
</dbReference>
<keyword evidence="2" id="KW-1185">Reference proteome</keyword>
<comment type="caution">
    <text evidence="1">The sequence shown here is derived from an EMBL/GenBank/DDBJ whole genome shotgun (WGS) entry which is preliminary data.</text>
</comment>
<dbReference type="Pfam" id="PF07801">
    <property type="entry name" value="DUF1647"/>
    <property type="match status" value="1"/>
</dbReference>
<accession>A0A811L6L4</accession>
<organism evidence="1 2">
    <name type="scientific">Bursaphelenchus okinawaensis</name>
    <dbReference type="NCBI Taxonomy" id="465554"/>
    <lineage>
        <taxon>Eukaryota</taxon>
        <taxon>Metazoa</taxon>
        <taxon>Ecdysozoa</taxon>
        <taxon>Nematoda</taxon>
        <taxon>Chromadorea</taxon>
        <taxon>Rhabditida</taxon>
        <taxon>Tylenchina</taxon>
        <taxon>Tylenchomorpha</taxon>
        <taxon>Aphelenchoidea</taxon>
        <taxon>Aphelenchoididae</taxon>
        <taxon>Bursaphelenchus</taxon>
    </lineage>
</organism>
<reference evidence="1" key="1">
    <citation type="submission" date="2020-09" db="EMBL/GenBank/DDBJ databases">
        <authorList>
            <person name="Kikuchi T."/>
        </authorList>
    </citation>
    <scope>NUCLEOTIDE SEQUENCE</scope>
    <source>
        <strain evidence="1">SH1</strain>
    </source>
</reference>
<dbReference type="OrthoDB" id="10053392at2759"/>
<dbReference type="AlphaFoldDB" id="A0A811L6L4"/>
<dbReference type="Proteomes" id="UP000614601">
    <property type="component" value="Unassembled WGS sequence"/>
</dbReference>
<gene>
    <name evidence="1" type="ORF">BOKJ2_LOCUS10087</name>
</gene>
<evidence type="ECO:0000313" key="1">
    <source>
        <dbReference type="EMBL" id="CAD5223317.1"/>
    </source>
</evidence>
<name>A0A811L6L4_9BILA</name>
<sequence>MSATRCQLRWAVRLTAFAVFFTLFYARQFLIDNLWPLAQAPEECLCGGENFCFKGVDDDGHIVFGRKFPCTEQNLKNMKKLNLLQSDIDSTEEYQHLIGHGWQPTIVTYGSDKVFKLLRNLAGNMAKYYPSAKIVIYDFGLTEEQKTEIKWWCNSGRSEFVMTDWPETLLSLGERAYQFIVLDAMSRFDAVIYADPTTRFKFDNAGVSVSLIDYLFKIKFSFAPPTTLMTMTSQTVASITHKGMYEYLPVPYQATQMTAMSGKSIFFVESKYTRELMKWWYLCSTTPECLAPHNATADCTQLTDNPSKNVHCHHSAESFWNLYEIAHLFGEQKAAVRYDMAPRWSEITPSLVQRVDSSRSSMLRKLTPDRVEYRLDEREEQLRLPCMGERPWYGWFLEGKQYETE</sequence>
<dbReference type="EMBL" id="CAJFDH010000005">
    <property type="protein sequence ID" value="CAD5223317.1"/>
    <property type="molecule type" value="Genomic_DNA"/>
</dbReference>
<dbReference type="InterPro" id="IPR012444">
    <property type="entry name" value="DUF1647"/>
</dbReference>